<feature type="region of interest" description="Disordered" evidence="1">
    <location>
        <begin position="158"/>
        <end position="198"/>
    </location>
</feature>
<dbReference type="InterPro" id="IPR011993">
    <property type="entry name" value="PH-like_dom_sf"/>
</dbReference>
<feature type="compositionally biased region" description="Basic and acidic residues" evidence="1">
    <location>
        <begin position="162"/>
        <end position="173"/>
    </location>
</feature>
<dbReference type="Pfam" id="PF00638">
    <property type="entry name" value="Ran_BP1"/>
    <property type="match status" value="1"/>
</dbReference>
<name>A0A0C3PGF2_PISTI</name>
<dbReference type="GO" id="GO:0006913">
    <property type="term" value="P:nucleocytoplasmic transport"/>
    <property type="evidence" value="ECO:0007669"/>
    <property type="project" value="InterPro"/>
</dbReference>
<dbReference type="PANTHER" id="PTHR23138">
    <property type="entry name" value="RAN BINDING PROTEIN"/>
    <property type="match status" value="1"/>
</dbReference>
<dbReference type="CDD" id="cd13179">
    <property type="entry name" value="RanBD_RanBP1"/>
    <property type="match status" value="1"/>
</dbReference>
<feature type="region of interest" description="Disordered" evidence="1">
    <location>
        <begin position="1"/>
        <end position="20"/>
    </location>
</feature>
<dbReference type="InterPro" id="IPR045256">
    <property type="entry name" value="RanBP1_RanBD"/>
</dbReference>
<dbReference type="PANTHER" id="PTHR23138:SF87">
    <property type="entry name" value="E3 SUMO-PROTEIN LIGASE RANBP2"/>
    <property type="match status" value="1"/>
</dbReference>
<dbReference type="InParanoid" id="A0A0C3PGF2"/>
<dbReference type="AlphaFoldDB" id="A0A0C3PGF2"/>
<feature type="compositionally biased region" description="Basic and acidic residues" evidence="1">
    <location>
        <begin position="181"/>
        <end position="198"/>
    </location>
</feature>
<dbReference type="GO" id="GO:0005643">
    <property type="term" value="C:nuclear pore"/>
    <property type="evidence" value="ECO:0007669"/>
    <property type="project" value="TreeGrafter"/>
</dbReference>
<organism evidence="3 4">
    <name type="scientific">Pisolithus tinctorius Marx 270</name>
    <dbReference type="NCBI Taxonomy" id="870435"/>
    <lineage>
        <taxon>Eukaryota</taxon>
        <taxon>Fungi</taxon>
        <taxon>Dikarya</taxon>
        <taxon>Basidiomycota</taxon>
        <taxon>Agaricomycotina</taxon>
        <taxon>Agaricomycetes</taxon>
        <taxon>Agaricomycetidae</taxon>
        <taxon>Boletales</taxon>
        <taxon>Sclerodermatineae</taxon>
        <taxon>Pisolithaceae</taxon>
        <taxon>Pisolithus</taxon>
    </lineage>
</organism>
<dbReference type="HOGENOM" id="CLU_067861_1_3_1"/>
<dbReference type="PROSITE" id="PS50196">
    <property type="entry name" value="RANBD1"/>
    <property type="match status" value="1"/>
</dbReference>
<evidence type="ECO:0000313" key="3">
    <source>
        <dbReference type="EMBL" id="KIO13045.1"/>
    </source>
</evidence>
<dbReference type="GO" id="GO:0005096">
    <property type="term" value="F:GTPase activator activity"/>
    <property type="evidence" value="ECO:0007669"/>
    <property type="project" value="TreeGrafter"/>
</dbReference>
<reference evidence="4" key="2">
    <citation type="submission" date="2015-01" db="EMBL/GenBank/DDBJ databases">
        <title>Evolutionary Origins and Diversification of the Mycorrhizal Mutualists.</title>
        <authorList>
            <consortium name="DOE Joint Genome Institute"/>
            <consortium name="Mycorrhizal Genomics Consortium"/>
            <person name="Kohler A."/>
            <person name="Kuo A."/>
            <person name="Nagy L.G."/>
            <person name="Floudas D."/>
            <person name="Copeland A."/>
            <person name="Barry K.W."/>
            <person name="Cichocki N."/>
            <person name="Veneault-Fourrey C."/>
            <person name="LaButti K."/>
            <person name="Lindquist E.A."/>
            <person name="Lipzen A."/>
            <person name="Lundell T."/>
            <person name="Morin E."/>
            <person name="Murat C."/>
            <person name="Riley R."/>
            <person name="Ohm R."/>
            <person name="Sun H."/>
            <person name="Tunlid A."/>
            <person name="Henrissat B."/>
            <person name="Grigoriev I.V."/>
            <person name="Hibbett D.S."/>
            <person name="Martin F."/>
        </authorList>
    </citation>
    <scope>NUCLEOTIDE SEQUENCE [LARGE SCALE GENOMIC DNA]</scope>
    <source>
        <strain evidence="4">Marx 270</strain>
    </source>
</reference>
<dbReference type="Gene3D" id="2.30.29.30">
    <property type="entry name" value="Pleckstrin-homology domain (PH domain)/Phosphotyrosine-binding domain (PTB)"/>
    <property type="match status" value="1"/>
</dbReference>
<protein>
    <recommendedName>
        <fullName evidence="2">RanBD1 domain-containing protein</fullName>
    </recommendedName>
</protein>
<sequence>MADASDNPLAPKQQEEDTEVHFEPVIKLTEQVETRTLEEDEDVMFKMRAKLFRFDTSASEWKERGTGDVRLLQHRQTKKVRLVMRRDKTLKVCANHLITSSMHLQPNVGSDRSWVWKVAADYAENPPTAETLAIRFANSENAQQFKKEFERAQMINAGGLDFDEKEKEVNKEENVEEECHEEEKQEKEKETATADEKE</sequence>
<evidence type="ECO:0000256" key="1">
    <source>
        <dbReference type="SAM" id="MobiDB-lite"/>
    </source>
</evidence>
<dbReference type="InterPro" id="IPR045255">
    <property type="entry name" value="RanBP1-like"/>
</dbReference>
<dbReference type="SMART" id="SM00160">
    <property type="entry name" value="RanBD"/>
    <property type="match status" value="1"/>
</dbReference>
<evidence type="ECO:0000259" key="2">
    <source>
        <dbReference type="PROSITE" id="PS50196"/>
    </source>
</evidence>
<keyword evidence="4" id="KW-1185">Reference proteome</keyword>
<dbReference type="GO" id="GO:0005737">
    <property type="term" value="C:cytoplasm"/>
    <property type="evidence" value="ECO:0007669"/>
    <property type="project" value="TreeGrafter"/>
</dbReference>
<dbReference type="SUPFAM" id="SSF50729">
    <property type="entry name" value="PH domain-like"/>
    <property type="match status" value="1"/>
</dbReference>
<reference evidence="3 4" key="1">
    <citation type="submission" date="2014-04" db="EMBL/GenBank/DDBJ databases">
        <authorList>
            <consortium name="DOE Joint Genome Institute"/>
            <person name="Kuo A."/>
            <person name="Kohler A."/>
            <person name="Costa M.D."/>
            <person name="Nagy L.G."/>
            <person name="Floudas D."/>
            <person name="Copeland A."/>
            <person name="Barry K.W."/>
            <person name="Cichocki N."/>
            <person name="Veneault-Fourrey C."/>
            <person name="LaButti K."/>
            <person name="Lindquist E.A."/>
            <person name="Lipzen A."/>
            <person name="Lundell T."/>
            <person name="Morin E."/>
            <person name="Murat C."/>
            <person name="Sun H."/>
            <person name="Tunlid A."/>
            <person name="Henrissat B."/>
            <person name="Grigoriev I.V."/>
            <person name="Hibbett D.S."/>
            <person name="Martin F."/>
            <person name="Nordberg H.P."/>
            <person name="Cantor M.N."/>
            <person name="Hua S.X."/>
        </authorList>
    </citation>
    <scope>NUCLEOTIDE SEQUENCE [LARGE SCALE GENOMIC DNA]</scope>
    <source>
        <strain evidence="3 4">Marx 270</strain>
    </source>
</reference>
<dbReference type="Proteomes" id="UP000054217">
    <property type="component" value="Unassembled WGS sequence"/>
</dbReference>
<dbReference type="FunCoup" id="A0A0C3PGF2">
    <property type="interactions" value="668"/>
</dbReference>
<accession>A0A0C3PGF2</accession>
<dbReference type="FunFam" id="2.30.29.30:FF:000018">
    <property type="entry name" value="E3 SUMO-protein ligase RanBP2"/>
    <property type="match status" value="1"/>
</dbReference>
<dbReference type="STRING" id="870435.A0A0C3PGF2"/>
<feature type="domain" description="RanBD1" evidence="2">
    <location>
        <begin position="21"/>
        <end position="153"/>
    </location>
</feature>
<dbReference type="OrthoDB" id="2357150at2759"/>
<evidence type="ECO:0000313" key="4">
    <source>
        <dbReference type="Proteomes" id="UP000054217"/>
    </source>
</evidence>
<proteinExistence type="predicted"/>
<dbReference type="EMBL" id="KN831947">
    <property type="protein sequence ID" value="KIO13045.1"/>
    <property type="molecule type" value="Genomic_DNA"/>
</dbReference>
<dbReference type="InterPro" id="IPR000156">
    <property type="entry name" value="Ran_bind_dom"/>
</dbReference>
<gene>
    <name evidence="3" type="ORF">M404DRAFT_13106</name>
</gene>